<dbReference type="RefSeq" id="WP_154369171.1">
    <property type="nucleotide sequence ID" value="NZ_CANMYZ010000003.1"/>
</dbReference>
<feature type="signal peptide" evidence="1">
    <location>
        <begin position="1"/>
        <end position="19"/>
    </location>
</feature>
<proteinExistence type="predicted"/>
<organism evidence="2 3">
    <name type="scientific">Maribacter luteus</name>
    <dbReference type="NCBI Taxonomy" id="2594478"/>
    <lineage>
        <taxon>Bacteria</taxon>
        <taxon>Pseudomonadati</taxon>
        <taxon>Bacteroidota</taxon>
        <taxon>Flavobacteriia</taxon>
        <taxon>Flavobacteriales</taxon>
        <taxon>Flavobacteriaceae</taxon>
        <taxon>Maribacter</taxon>
    </lineage>
</organism>
<comment type="caution">
    <text evidence="2">The sequence shown here is derived from an EMBL/GenBank/DDBJ whole genome shotgun (WGS) entry which is preliminary data.</text>
</comment>
<dbReference type="OrthoDB" id="1179399at2"/>
<protein>
    <submittedName>
        <fullName evidence="2">Uncharacterized protein</fullName>
    </submittedName>
</protein>
<evidence type="ECO:0000313" key="3">
    <source>
        <dbReference type="Proteomes" id="UP000443153"/>
    </source>
</evidence>
<name>A0A6I2MPX8_9FLAO</name>
<dbReference type="Proteomes" id="UP000443153">
    <property type="component" value="Unassembled WGS sequence"/>
</dbReference>
<reference evidence="2 3" key="1">
    <citation type="submission" date="2019-11" db="EMBL/GenBank/DDBJ databases">
        <title>Maribacter lutea sp. nov., a marine bacterium isolated from intertidal sand.</title>
        <authorList>
            <person name="Liu A."/>
        </authorList>
    </citation>
    <scope>NUCLEOTIDE SEQUENCE [LARGE SCALE GENOMIC DNA]</scope>
    <source>
        <strain evidence="2 3">RZ05</strain>
    </source>
</reference>
<evidence type="ECO:0000256" key="1">
    <source>
        <dbReference type="SAM" id="SignalP"/>
    </source>
</evidence>
<evidence type="ECO:0000313" key="2">
    <source>
        <dbReference type="EMBL" id="MRX65891.1"/>
    </source>
</evidence>
<gene>
    <name evidence="2" type="ORF">GJ691_17205</name>
</gene>
<keyword evidence="3" id="KW-1185">Reference proteome</keyword>
<dbReference type="AlphaFoldDB" id="A0A6I2MPX8"/>
<keyword evidence="1" id="KW-0732">Signal</keyword>
<sequence>MKHVIFLFTALLMTQLGSANNLPQDGEGLIKAKAKELTKKYTAELGLEAGQMADFEQTIAGYLLKKSKIGKMNLSPADKTVMLKQLNGQENEDMAALLHKGQYKKYLKAKMKLQP</sequence>
<accession>A0A6I2MPX8</accession>
<feature type="chain" id="PRO_5026096495" evidence="1">
    <location>
        <begin position="20"/>
        <end position="115"/>
    </location>
</feature>
<dbReference type="EMBL" id="WKJH01000030">
    <property type="protein sequence ID" value="MRX65891.1"/>
    <property type="molecule type" value="Genomic_DNA"/>
</dbReference>